<evidence type="ECO:0000256" key="4">
    <source>
        <dbReference type="ARBA" id="ARBA00022538"/>
    </source>
</evidence>
<dbReference type="PANTHER" id="PTHR30540:SF87">
    <property type="entry name" value="POTASSIUM TRANSPORTER"/>
    <property type="match status" value="1"/>
</dbReference>
<keyword evidence="9 10" id="KW-0472">Membrane</keyword>
<evidence type="ECO:0000256" key="3">
    <source>
        <dbReference type="ARBA" id="ARBA00022448"/>
    </source>
</evidence>
<feature type="domain" description="K+ potassium transporter integral membrane" evidence="11">
    <location>
        <begin position="1"/>
        <end position="86"/>
    </location>
</feature>
<gene>
    <name evidence="13" type="ORF">FSB_LOCUS18501</name>
</gene>
<evidence type="ECO:0000256" key="5">
    <source>
        <dbReference type="ARBA" id="ARBA00022692"/>
    </source>
</evidence>
<evidence type="ECO:0000256" key="9">
    <source>
        <dbReference type="ARBA" id="ARBA00023136"/>
    </source>
</evidence>
<dbReference type="GO" id="GO:0005886">
    <property type="term" value="C:plasma membrane"/>
    <property type="evidence" value="ECO:0007669"/>
    <property type="project" value="UniProtKB-SubCell"/>
</dbReference>
<comment type="similarity">
    <text evidence="2">Belongs to the HAK/KUP transporter (TC 2.A.72.3) family.</text>
</comment>
<evidence type="ECO:0000256" key="8">
    <source>
        <dbReference type="ARBA" id="ARBA00023065"/>
    </source>
</evidence>
<dbReference type="AlphaFoldDB" id="A0A2N9FUI0"/>
<evidence type="ECO:0000256" key="6">
    <source>
        <dbReference type="ARBA" id="ARBA00022958"/>
    </source>
</evidence>
<feature type="transmembrane region" description="Helical" evidence="10">
    <location>
        <begin position="49"/>
        <end position="66"/>
    </location>
</feature>
<evidence type="ECO:0008006" key="14">
    <source>
        <dbReference type="Google" id="ProtNLM"/>
    </source>
</evidence>
<comment type="subcellular location">
    <subcellularLocation>
        <location evidence="1">Cell membrane</location>
        <topology evidence="1">Multi-pass membrane protein</topology>
    </subcellularLocation>
</comment>
<keyword evidence="7 10" id="KW-1133">Transmembrane helix</keyword>
<keyword evidence="4" id="KW-0633">Potassium transport</keyword>
<evidence type="ECO:0000259" key="11">
    <source>
        <dbReference type="Pfam" id="PF02705"/>
    </source>
</evidence>
<dbReference type="Pfam" id="PF22776">
    <property type="entry name" value="K_trans_C"/>
    <property type="match status" value="1"/>
</dbReference>
<dbReference type="InterPro" id="IPR003855">
    <property type="entry name" value="K+_transporter"/>
</dbReference>
<keyword evidence="6" id="KW-0630">Potassium</keyword>
<dbReference type="InterPro" id="IPR053951">
    <property type="entry name" value="K_trans_N"/>
</dbReference>
<accession>A0A2N9FUI0</accession>
<evidence type="ECO:0000256" key="1">
    <source>
        <dbReference type="ARBA" id="ARBA00004651"/>
    </source>
</evidence>
<evidence type="ECO:0000259" key="12">
    <source>
        <dbReference type="Pfam" id="PF22776"/>
    </source>
</evidence>
<feature type="transmembrane region" description="Helical" evidence="10">
    <location>
        <begin position="7"/>
        <end position="29"/>
    </location>
</feature>
<dbReference type="Pfam" id="PF02705">
    <property type="entry name" value="K_trans"/>
    <property type="match status" value="1"/>
</dbReference>
<dbReference type="PANTHER" id="PTHR30540">
    <property type="entry name" value="OSMOTIC STRESS POTASSIUM TRANSPORTER"/>
    <property type="match status" value="1"/>
</dbReference>
<sequence>MTLTSCFLVLVMIIIWKTHILLVISYVLIIGTVELLFLSSVLNKFDQGGYLPLAFAAVLMSVMYVWNNVFRRKYYYELEHKISPEKLKEIAANTSFYRIPGLAMFYSELVQGIPPIFKHYAANVPALHSVLILISIKSLPVNKVPVKERFLFCRVEPKYLNVFQCVVRYGYIDVHNEQEPFEKVLIERLKEFISGDFRLSQRLLNDDEKEGEVMDVSQVEEDKGQEVVKREIEAVDKAWHAGIVHLIGETEVVAGEGASIGKRIMIDYAYKFLKRNIRDGEEVFDIPHERMLKVGMTYEL</sequence>
<keyword evidence="3" id="KW-0813">Transport</keyword>
<name>A0A2N9FUI0_FAGSY</name>
<keyword evidence="8" id="KW-0406">Ion transport</keyword>
<evidence type="ECO:0000313" key="13">
    <source>
        <dbReference type="EMBL" id="SPC90619.1"/>
    </source>
</evidence>
<feature type="domain" description="K+ potassium transporter C-terminal" evidence="12">
    <location>
        <begin position="100"/>
        <end position="300"/>
    </location>
</feature>
<evidence type="ECO:0000256" key="7">
    <source>
        <dbReference type="ARBA" id="ARBA00022989"/>
    </source>
</evidence>
<keyword evidence="5 10" id="KW-0812">Transmembrane</keyword>
<dbReference type="EMBL" id="OIVN01001162">
    <property type="protein sequence ID" value="SPC90619.1"/>
    <property type="molecule type" value="Genomic_DNA"/>
</dbReference>
<evidence type="ECO:0000256" key="10">
    <source>
        <dbReference type="SAM" id="Phobius"/>
    </source>
</evidence>
<organism evidence="13">
    <name type="scientific">Fagus sylvatica</name>
    <name type="common">Beechnut</name>
    <dbReference type="NCBI Taxonomy" id="28930"/>
    <lineage>
        <taxon>Eukaryota</taxon>
        <taxon>Viridiplantae</taxon>
        <taxon>Streptophyta</taxon>
        <taxon>Embryophyta</taxon>
        <taxon>Tracheophyta</taxon>
        <taxon>Spermatophyta</taxon>
        <taxon>Magnoliopsida</taxon>
        <taxon>eudicotyledons</taxon>
        <taxon>Gunneridae</taxon>
        <taxon>Pentapetalae</taxon>
        <taxon>rosids</taxon>
        <taxon>fabids</taxon>
        <taxon>Fagales</taxon>
        <taxon>Fagaceae</taxon>
        <taxon>Fagus</taxon>
    </lineage>
</organism>
<proteinExistence type="inferred from homology"/>
<protein>
    <recommendedName>
        <fullName evidence="14">Potassium transporter</fullName>
    </recommendedName>
</protein>
<reference evidence="13" key="1">
    <citation type="submission" date="2018-02" db="EMBL/GenBank/DDBJ databases">
        <authorList>
            <person name="Cohen D.B."/>
            <person name="Kent A.D."/>
        </authorList>
    </citation>
    <scope>NUCLEOTIDE SEQUENCE</scope>
</reference>
<dbReference type="GO" id="GO:0015079">
    <property type="term" value="F:potassium ion transmembrane transporter activity"/>
    <property type="evidence" value="ECO:0007669"/>
    <property type="project" value="InterPro"/>
</dbReference>
<dbReference type="InterPro" id="IPR053952">
    <property type="entry name" value="K_trans_C"/>
</dbReference>
<evidence type="ECO:0000256" key="2">
    <source>
        <dbReference type="ARBA" id="ARBA00008440"/>
    </source>
</evidence>